<dbReference type="InterPro" id="IPR009737">
    <property type="entry name" value="Aim32/Apd1-like"/>
</dbReference>
<evidence type="ECO:0000313" key="2">
    <source>
        <dbReference type="Proteomes" id="UP001304298"/>
    </source>
</evidence>
<proteinExistence type="predicted"/>
<dbReference type="RefSeq" id="WP_323326631.1">
    <property type="nucleotide sequence ID" value="NZ_JAYFSI010000002.1"/>
</dbReference>
<sequence>MPKSSSGVPGGACAGKPDAEPGCATLARALGGDPAGTAGRMTSWLLVEQPGAWSPDALETTVDQVFPDRQLDAARQAGLRPLLIRKPGRHARVPGTPRTVFLASGRPGRRWLERLEVNDLAELADLDLAAVAAGRGGHGVPVCGPLFLVCTHGSKDMCCAVYGRPVVAGLAQNHPGQVWEVSHVGGDRWAGNLLTVPDGFLHGGLGVADAELVAKEALHGNVRLENLRGRTSADSPSAQFAEIAVRGRVGARGVDAVLAVEEHTHGDSRVVLVSAPRAMYEVVLRRVPSAGSGVSRCSARVVLSGFALESVRQISLSGTAVGYAVS</sequence>
<evidence type="ECO:0000313" key="1">
    <source>
        <dbReference type="EMBL" id="MEA5360464.1"/>
    </source>
</evidence>
<reference evidence="1 2" key="1">
    <citation type="submission" date="2023-12" db="EMBL/GenBank/DDBJ databases">
        <title>Amycolatopsis sp. V23-08.</title>
        <authorList>
            <person name="Somphong A."/>
        </authorList>
    </citation>
    <scope>NUCLEOTIDE SEQUENCE [LARGE SCALE GENOMIC DNA]</scope>
    <source>
        <strain evidence="1 2">V23-08</strain>
    </source>
</reference>
<comment type="caution">
    <text evidence="1">The sequence shown here is derived from an EMBL/GenBank/DDBJ whole genome shotgun (WGS) entry which is preliminary data.</text>
</comment>
<dbReference type="Pfam" id="PF06999">
    <property type="entry name" value="Suc_Fer-like"/>
    <property type="match status" value="1"/>
</dbReference>
<accession>A0ABU5R3Q8</accession>
<organism evidence="1 2">
    <name type="scientific">Amycolatopsis heterodermiae</name>
    <dbReference type="NCBI Taxonomy" id="3110235"/>
    <lineage>
        <taxon>Bacteria</taxon>
        <taxon>Bacillati</taxon>
        <taxon>Actinomycetota</taxon>
        <taxon>Actinomycetes</taxon>
        <taxon>Pseudonocardiales</taxon>
        <taxon>Pseudonocardiaceae</taxon>
        <taxon>Amycolatopsis</taxon>
    </lineage>
</organism>
<name>A0ABU5R3Q8_9PSEU</name>
<keyword evidence="2" id="KW-1185">Reference proteome</keyword>
<gene>
    <name evidence="1" type="ORF">VA596_13035</name>
</gene>
<dbReference type="Proteomes" id="UP001304298">
    <property type="component" value="Unassembled WGS sequence"/>
</dbReference>
<protein>
    <submittedName>
        <fullName evidence="1">Sucrase ferredoxin</fullName>
    </submittedName>
</protein>
<dbReference type="EMBL" id="JAYFSI010000002">
    <property type="protein sequence ID" value="MEA5360464.1"/>
    <property type="molecule type" value="Genomic_DNA"/>
</dbReference>